<dbReference type="AlphaFoldDB" id="A0A917I6I1"/>
<name>A0A917I6I1_9HYPH</name>
<keyword evidence="4" id="KW-1185">Reference proteome</keyword>
<dbReference type="Pfam" id="PF00248">
    <property type="entry name" value="Aldo_ket_red"/>
    <property type="match status" value="1"/>
</dbReference>
<dbReference type="InterPro" id="IPR050791">
    <property type="entry name" value="Aldo-Keto_reductase"/>
</dbReference>
<reference evidence="3" key="1">
    <citation type="journal article" date="2014" name="Int. J. Syst. Evol. Microbiol.">
        <title>Complete genome sequence of Corynebacterium casei LMG S-19264T (=DSM 44701T), isolated from a smear-ripened cheese.</title>
        <authorList>
            <consortium name="US DOE Joint Genome Institute (JGI-PGF)"/>
            <person name="Walter F."/>
            <person name="Albersmeier A."/>
            <person name="Kalinowski J."/>
            <person name="Ruckert C."/>
        </authorList>
    </citation>
    <scope>NUCLEOTIDE SEQUENCE</scope>
    <source>
        <strain evidence="3">CGMCC 1.12214</strain>
    </source>
</reference>
<reference evidence="3" key="2">
    <citation type="submission" date="2020-09" db="EMBL/GenBank/DDBJ databases">
        <authorList>
            <person name="Sun Q."/>
            <person name="Zhou Y."/>
        </authorList>
    </citation>
    <scope>NUCLEOTIDE SEQUENCE</scope>
    <source>
        <strain evidence="3">CGMCC 1.12214</strain>
    </source>
</reference>
<accession>A0A917I6I1</accession>
<dbReference type="InterPro" id="IPR023210">
    <property type="entry name" value="NADP_OxRdtase_dom"/>
</dbReference>
<feature type="domain" description="NADP-dependent oxidoreductase" evidence="2">
    <location>
        <begin position="15"/>
        <end position="305"/>
    </location>
</feature>
<protein>
    <submittedName>
        <fullName evidence="3">Oxidoreductase</fullName>
    </submittedName>
</protein>
<dbReference type="CDD" id="cd19076">
    <property type="entry name" value="AKR_AKR13A_13D"/>
    <property type="match status" value="1"/>
</dbReference>
<dbReference type="GO" id="GO:0005737">
    <property type="term" value="C:cytoplasm"/>
    <property type="evidence" value="ECO:0007669"/>
    <property type="project" value="TreeGrafter"/>
</dbReference>
<dbReference type="SUPFAM" id="SSF51430">
    <property type="entry name" value="NAD(P)-linked oxidoreductase"/>
    <property type="match status" value="1"/>
</dbReference>
<dbReference type="InterPro" id="IPR036812">
    <property type="entry name" value="NAD(P)_OxRdtase_dom_sf"/>
</dbReference>
<evidence type="ECO:0000313" key="4">
    <source>
        <dbReference type="Proteomes" id="UP000603912"/>
    </source>
</evidence>
<dbReference type="Proteomes" id="UP000603912">
    <property type="component" value="Unassembled WGS sequence"/>
</dbReference>
<organism evidence="3 4">
    <name type="scientific">Alsobacter metallidurans</name>
    <dbReference type="NCBI Taxonomy" id="340221"/>
    <lineage>
        <taxon>Bacteria</taxon>
        <taxon>Pseudomonadati</taxon>
        <taxon>Pseudomonadota</taxon>
        <taxon>Alphaproteobacteria</taxon>
        <taxon>Hyphomicrobiales</taxon>
        <taxon>Alsobacteraceae</taxon>
        <taxon>Alsobacter</taxon>
    </lineage>
</organism>
<comment type="caution">
    <text evidence="3">The sequence shown here is derived from an EMBL/GenBank/DDBJ whole genome shotgun (WGS) entry which is preliminary data.</text>
</comment>
<sequence>MSMTTRRLGTLEVSAIGLGCMSMTPIYGAPDEGEAIATLHRAAELGVTLVDSSDAYAFGKNEELVGRAIKGRRDRYVVATKFGNVRHPDGKQEVVGRPDYVPQACEASLKRLGVDVIDLYYIHRIDTSVPIEETVGAMARLVEQGKVRHLGISEAAPQTLRRAHATHPMAALQTEYSLWTRDVESELLPICMELGIGFVAYSPLGRGFLTGTVPTLDVLGPTDRRRDMPRFQGDNIGHNLQLVNKLQELARNENCTPAQLAIAWLLSRRPLVVPLPGTKQRRWLEENVKAVALAPSAETLAALDSAFPAGAAKGTRYPEPQMKRVGL</sequence>
<dbReference type="PRINTS" id="PR00069">
    <property type="entry name" value="ALDKETRDTASE"/>
</dbReference>
<dbReference type="InterPro" id="IPR020471">
    <property type="entry name" value="AKR"/>
</dbReference>
<dbReference type="PANTHER" id="PTHR43625:SF40">
    <property type="entry name" value="ALDO-KETO REDUCTASE YAKC [NADP(+)]"/>
    <property type="match status" value="1"/>
</dbReference>
<keyword evidence="1" id="KW-0560">Oxidoreductase</keyword>
<dbReference type="PANTHER" id="PTHR43625">
    <property type="entry name" value="AFLATOXIN B1 ALDEHYDE REDUCTASE"/>
    <property type="match status" value="1"/>
</dbReference>
<proteinExistence type="predicted"/>
<dbReference type="EMBL" id="BMES01000002">
    <property type="protein sequence ID" value="GGH19582.1"/>
    <property type="molecule type" value="Genomic_DNA"/>
</dbReference>
<dbReference type="Gene3D" id="3.20.20.100">
    <property type="entry name" value="NADP-dependent oxidoreductase domain"/>
    <property type="match status" value="1"/>
</dbReference>
<gene>
    <name evidence="3" type="ORF">GCM10007036_22580</name>
</gene>
<evidence type="ECO:0000256" key="1">
    <source>
        <dbReference type="ARBA" id="ARBA00023002"/>
    </source>
</evidence>
<evidence type="ECO:0000313" key="3">
    <source>
        <dbReference type="EMBL" id="GGH19582.1"/>
    </source>
</evidence>
<dbReference type="GO" id="GO:0016491">
    <property type="term" value="F:oxidoreductase activity"/>
    <property type="evidence" value="ECO:0007669"/>
    <property type="project" value="UniProtKB-KW"/>
</dbReference>
<evidence type="ECO:0000259" key="2">
    <source>
        <dbReference type="Pfam" id="PF00248"/>
    </source>
</evidence>